<organism evidence="1 2">
    <name type="scientific">Vibrio tapetis subsp. tapetis</name>
    <dbReference type="NCBI Taxonomy" id="1671868"/>
    <lineage>
        <taxon>Bacteria</taxon>
        <taxon>Pseudomonadati</taxon>
        <taxon>Pseudomonadota</taxon>
        <taxon>Gammaproteobacteria</taxon>
        <taxon>Vibrionales</taxon>
        <taxon>Vibrionaceae</taxon>
        <taxon>Vibrio</taxon>
    </lineage>
</organism>
<dbReference type="KEGG" id="vta:B0376"/>
<sequence>MRFSTSRIFWITLFSMLALLSAELVSSAPFMRIQMTSTSPSMSMAAEHCMGDTALSDTFENHNALPTPPSVDCDSDPDNMHNCCGAACLSVFAYFPPVNQLVDVKTQRALIPLEPRDGSIALARSLYRPPIA</sequence>
<evidence type="ECO:0000313" key="2">
    <source>
        <dbReference type="Proteomes" id="UP000235828"/>
    </source>
</evidence>
<evidence type="ECO:0000313" key="1">
    <source>
        <dbReference type="EMBL" id="SON51987.1"/>
    </source>
</evidence>
<evidence type="ECO:0008006" key="3">
    <source>
        <dbReference type="Google" id="ProtNLM"/>
    </source>
</evidence>
<keyword evidence="2" id="KW-1185">Reference proteome</keyword>
<gene>
    <name evidence="1" type="ORF">VTAP4600_B0376</name>
</gene>
<name>A0A2N8ZJC3_9VIBR</name>
<dbReference type="EMBL" id="LT960612">
    <property type="protein sequence ID" value="SON51987.1"/>
    <property type="molecule type" value="Genomic_DNA"/>
</dbReference>
<reference evidence="1 2" key="1">
    <citation type="submission" date="2017-10" db="EMBL/GenBank/DDBJ databases">
        <authorList>
            <person name="Banno H."/>
            <person name="Chua N.-H."/>
        </authorList>
    </citation>
    <scope>NUCLEOTIDE SEQUENCE [LARGE SCALE GENOMIC DNA]</scope>
    <source>
        <strain evidence="1">Vibrio tapetis CECT4600</strain>
    </source>
</reference>
<dbReference type="RefSeq" id="WP_172443176.1">
    <property type="nucleotide sequence ID" value="NZ_LT960612.1"/>
</dbReference>
<dbReference type="Proteomes" id="UP000235828">
    <property type="component" value="Chromosome B"/>
</dbReference>
<proteinExistence type="predicted"/>
<protein>
    <recommendedName>
        <fullName evidence="3">CopL family metal-binding regulatory protein</fullName>
    </recommendedName>
</protein>
<dbReference type="AlphaFoldDB" id="A0A2N8ZJC3"/>
<accession>A0A2N8ZJC3</accession>